<gene>
    <name evidence="1" type="ORF">NCS57_00030700</name>
</gene>
<protein>
    <submittedName>
        <fullName evidence="1">Uncharacterized protein</fullName>
    </submittedName>
</protein>
<organism evidence="1 2">
    <name type="scientific">Fusarium keratoplasticum</name>
    <dbReference type="NCBI Taxonomy" id="1328300"/>
    <lineage>
        <taxon>Eukaryota</taxon>
        <taxon>Fungi</taxon>
        <taxon>Dikarya</taxon>
        <taxon>Ascomycota</taxon>
        <taxon>Pezizomycotina</taxon>
        <taxon>Sordariomycetes</taxon>
        <taxon>Hypocreomycetidae</taxon>
        <taxon>Hypocreales</taxon>
        <taxon>Nectriaceae</taxon>
        <taxon>Fusarium</taxon>
        <taxon>Fusarium solani species complex</taxon>
    </lineage>
</organism>
<dbReference type="EMBL" id="CM046503">
    <property type="protein sequence ID" value="KAI8683660.1"/>
    <property type="molecule type" value="Genomic_DNA"/>
</dbReference>
<evidence type="ECO:0000313" key="1">
    <source>
        <dbReference type="EMBL" id="KAI8683660.1"/>
    </source>
</evidence>
<evidence type="ECO:0000313" key="2">
    <source>
        <dbReference type="Proteomes" id="UP001065298"/>
    </source>
</evidence>
<reference evidence="1" key="1">
    <citation type="submission" date="2022-06" db="EMBL/GenBank/DDBJ databases">
        <title>Fusarium solani species complex genomes reveal bases of compartmentalisation and animal pathogenesis.</title>
        <authorList>
            <person name="Tsai I.J."/>
        </authorList>
    </citation>
    <scope>NUCLEOTIDE SEQUENCE</scope>
    <source>
        <strain evidence="1">Fu6.1</strain>
    </source>
</reference>
<accession>A0ACC0RDY6</accession>
<proteinExistence type="predicted"/>
<keyword evidence="2" id="KW-1185">Reference proteome</keyword>
<name>A0ACC0RDY6_9HYPO</name>
<sequence>MAPWGSWDPEPPSEVNTVVTGRDFTVVDLPTDKINERKYGTASPEPTEHHVPKDLWASPYAPERRPFQHQGSPREVPCLQCVNRMMVRGFHGLCRDHLANASGKCYCCVLHGVECEEVPETAFKSAYELQVCARKMDEGHEDTDWEYLSNKAELALMKEGLLWFAREDTNDYWHGNNHVKEVVNGKVNQVNISKTYWNDGSNTNRDVNANANQVDKNYYCWDFTGNSDWSGNDNANRAGNDNINWGANGIPRWGSGEIATWNDKRNTNWGGDSDSDSDKGRATGTASDAEVDNDCDDESDDGQDPIQLTPEFSSADKIISAIDRNTDVVADLCEIMEGIKGSLDLLHEDNVQSKKVLQKLLTEQRTLSDKQT</sequence>
<dbReference type="Proteomes" id="UP001065298">
    <property type="component" value="Chromosome 1"/>
</dbReference>
<comment type="caution">
    <text evidence="1">The sequence shown here is derived from an EMBL/GenBank/DDBJ whole genome shotgun (WGS) entry which is preliminary data.</text>
</comment>